<reference evidence="3 4" key="1">
    <citation type="submission" date="2019-03" db="EMBL/GenBank/DDBJ databases">
        <title>Genomic Encyclopedia of Type Strains, Phase III (KMG-III): the genomes of soil and plant-associated and newly described type strains.</title>
        <authorList>
            <person name="Whitman W."/>
        </authorList>
    </citation>
    <scope>NUCLEOTIDE SEQUENCE [LARGE SCALE GENOMIC DNA]</scope>
    <source>
        <strain evidence="3 4">VKM Ac-2570</strain>
    </source>
</reference>
<protein>
    <submittedName>
        <fullName evidence="3">DNA primase catalytic core</fullName>
    </submittedName>
</protein>
<dbReference type="Pfam" id="PF08275">
    <property type="entry name" value="DNAG_N"/>
    <property type="match status" value="1"/>
</dbReference>
<feature type="region of interest" description="Disordered" evidence="1">
    <location>
        <begin position="332"/>
        <end position="361"/>
    </location>
</feature>
<dbReference type="EMBL" id="SODF01000001">
    <property type="protein sequence ID" value="TDW24174.1"/>
    <property type="molecule type" value="Genomic_DNA"/>
</dbReference>
<accession>A0A4V3G8S6</accession>
<dbReference type="GO" id="GO:0005737">
    <property type="term" value="C:cytoplasm"/>
    <property type="evidence" value="ECO:0007669"/>
    <property type="project" value="TreeGrafter"/>
</dbReference>
<dbReference type="InterPro" id="IPR013264">
    <property type="entry name" value="DNAG_N"/>
</dbReference>
<evidence type="ECO:0000256" key="1">
    <source>
        <dbReference type="SAM" id="MobiDB-lite"/>
    </source>
</evidence>
<gene>
    <name evidence="3" type="ORF">EV650_3040</name>
</gene>
<dbReference type="InterPro" id="IPR050219">
    <property type="entry name" value="DnaG_primase"/>
</dbReference>
<organism evidence="3 4">
    <name type="scientific">Kribbella kalugense</name>
    <dbReference type="NCBI Taxonomy" id="2512221"/>
    <lineage>
        <taxon>Bacteria</taxon>
        <taxon>Bacillati</taxon>
        <taxon>Actinomycetota</taxon>
        <taxon>Actinomycetes</taxon>
        <taxon>Propionibacteriales</taxon>
        <taxon>Kribbellaceae</taxon>
        <taxon>Kribbella</taxon>
    </lineage>
</organism>
<feature type="domain" description="DNA primase DNAG catalytic core N-terminal" evidence="2">
    <location>
        <begin position="18"/>
        <end position="144"/>
    </location>
</feature>
<proteinExistence type="predicted"/>
<dbReference type="Gene3D" id="3.90.980.10">
    <property type="entry name" value="DNA primase, catalytic core, N-terminal domain"/>
    <property type="match status" value="1"/>
</dbReference>
<dbReference type="Proteomes" id="UP000295447">
    <property type="component" value="Unassembled WGS sequence"/>
</dbReference>
<dbReference type="PANTHER" id="PTHR30313:SF2">
    <property type="entry name" value="DNA PRIMASE"/>
    <property type="match status" value="1"/>
</dbReference>
<dbReference type="PANTHER" id="PTHR30313">
    <property type="entry name" value="DNA PRIMASE"/>
    <property type="match status" value="1"/>
</dbReference>
<evidence type="ECO:0000313" key="4">
    <source>
        <dbReference type="Proteomes" id="UP000295447"/>
    </source>
</evidence>
<evidence type="ECO:0000259" key="2">
    <source>
        <dbReference type="Pfam" id="PF08275"/>
    </source>
</evidence>
<dbReference type="Gene3D" id="3.40.1360.10">
    <property type="match status" value="1"/>
</dbReference>
<evidence type="ECO:0000313" key="3">
    <source>
        <dbReference type="EMBL" id="TDW24174.1"/>
    </source>
</evidence>
<dbReference type="Pfam" id="PF13155">
    <property type="entry name" value="Toprim_2"/>
    <property type="match status" value="1"/>
</dbReference>
<dbReference type="InterPro" id="IPR037068">
    <property type="entry name" value="DNA_primase_core_N_sf"/>
</dbReference>
<dbReference type="SUPFAM" id="SSF56731">
    <property type="entry name" value="DNA primase core"/>
    <property type="match status" value="1"/>
</dbReference>
<dbReference type="GO" id="GO:0006269">
    <property type="term" value="P:DNA replication, synthesis of primer"/>
    <property type="evidence" value="ECO:0007669"/>
    <property type="project" value="TreeGrafter"/>
</dbReference>
<comment type="caution">
    <text evidence="3">The sequence shown here is derived from an EMBL/GenBank/DDBJ whole genome shotgun (WGS) entry which is preliminary data.</text>
</comment>
<name>A0A4V3G8S6_9ACTN</name>
<keyword evidence="4" id="KW-1185">Reference proteome</keyword>
<dbReference type="AlphaFoldDB" id="A0A4V3G8S6"/>
<sequence>MNCDNRRLMAVQIAAGQFFRHQLLQSGAGWAASHLTRRGLGHVLRSTSNWKIGYAPDGWAHLADHLRSQGFDDETLLASGLATATKKGYLVDRFRDRIMFPAWDSGQELVGFVGRSRGGRTKYLNSPATRIYQKSHTLVGLAEQRDLLESGATPVFVEGPMDAVAVDELSRLTSRGWAGLGVCGTALSLQQVSMVRHYSDSDTVIVGVDADGAGSIAARKWLDDLSAVFKRVQVAEFPSGHDPSSLLETHAGTDRLFKALNQPRPLAELAIEVEVSRWSPVLDHISGRVNALRWVAPLVARLPQDRVAAQLGELSKVLQLDPEIVSREVLESVGRSARRGRPHSPPYPIADTDPPDSLPTP</sequence>